<protein>
    <recommendedName>
        <fullName evidence="5">Putative pyruvate, phosphate dikinase regulatory protein</fullName>
        <shortName evidence="5">PPDK regulatory protein</shortName>
        <ecNumber evidence="5">2.7.11.32</ecNumber>
        <ecNumber evidence="5">2.7.4.27</ecNumber>
    </recommendedName>
</protein>
<comment type="caution">
    <text evidence="6">The sequence shown here is derived from an EMBL/GenBank/DDBJ whole genome shotgun (WGS) entry which is preliminary data.</text>
</comment>
<feature type="binding site" evidence="5">
    <location>
        <begin position="149"/>
        <end position="156"/>
    </location>
    <ligand>
        <name>ADP</name>
        <dbReference type="ChEBI" id="CHEBI:456216"/>
    </ligand>
</feature>
<proteinExistence type="inferred from homology"/>
<name>A0A081BHC8_9LACO</name>
<dbReference type="HAMAP" id="MF_00921">
    <property type="entry name" value="PDRP"/>
    <property type="match status" value="1"/>
</dbReference>
<keyword evidence="4 5" id="KW-0418">Kinase</keyword>
<dbReference type="InterPro" id="IPR026565">
    <property type="entry name" value="PPDK_reg"/>
</dbReference>
<dbReference type="OrthoDB" id="9782201at2"/>
<comment type="catalytic activity">
    <reaction evidence="5">
        <text>N(tele)-phospho-L-histidyl/O-phospho-L-threonyl-[pyruvate, phosphate dikinase] + phosphate + H(+) = N(tele)-phospho-L-histidyl/L-threonyl-[pyruvate, phosphate dikinase] + diphosphate</text>
        <dbReference type="Rhea" id="RHEA:43696"/>
        <dbReference type="Rhea" id="RHEA-COMP:10650"/>
        <dbReference type="Rhea" id="RHEA-COMP:10651"/>
        <dbReference type="ChEBI" id="CHEBI:15378"/>
        <dbReference type="ChEBI" id="CHEBI:30013"/>
        <dbReference type="ChEBI" id="CHEBI:33019"/>
        <dbReference type="ChEBI" id="CHEBI:43474"/>
        <dbReference type="ChEBI" id="CHEBI:61977"/>
        <dbReference type="ChEBI" id="CHEBI:83586"/>
        <dbReference type="EC" id="2.7.4.27"/>
    </reaction>
</comment>
<comment type="function">
    <text evidence="5">Bifunctional serine/threonine kinase and phosphorylase involved in the regulation of the pyruvate, phosphate dikinase (PPDK) by catalyzing its phosphorylation/dephosphorylation.</text>
</comment>
<evidence type="ECO:0000256" key="4">
    <source>
        <dbReference type="ARBA" id="ARBA00022777"/>
    </source>
</evidence>
<reference evidence="6" key="1">
    <citation type="journal article" date="2014" name="Genome Announc.">
        <title>Draft Genome Sequence of Lactobacillus oryzae Strain SG293T.</title>
        <authorList>
            <person name="Tanizawa Y."/>
            <person name="Fujisawa T."/>
            <person name="Mochizuki T."/>
            <person name="Kaminuma E."/>
            <person name="Nakamura Y."/>
            <person name="Tohno M."/>
        </authorList>
    </citation>
    <scope>NUCLEOTIDE SEQUENCE [LARGE SCALE GENOMIC DNA]</scope>
    <source>
        <strain evidence="6">SG293</strain>
    </source>
</reference>
<evidence type="ECO:0000256" key="5">
    <source>
        <dbReference type="HAMAP-Rule" id="MF_00921"/>
    </source>
</evidence>
<organism evidence="6 7">
    <name type="scientific">Secundilactobacillus oryzae JCM 18671</name>
    <dbReference type="NCBI Taxonomy" id="1291743"/>
    <lineage>
        <taxon>Bacteria</taxon>
        <taxon>Bacillati</taxon>
        <taxon>Bacillota</taxon>
        <taxon>Bacilli</taxon>
        <taxon>Lactobacillales</taxon>
        <taxon>Lactobacillaceae</taxon>
        <taxon>Secundilactobacillus</taxon>
    </lineage>
</organism>
<accession>A0A081BHC8</accession>
<dbReference type="EMBL" id="BBJM01000006">
    <property type="protein sequence ID" value="GAK47446.1"/>
    <property type="molecule type" value="Genomic_DNA"/>
</dbReference>
<evidence type="ECO:0000313" key="7">
    <source>
        <dbReference type="Proteomes" id="UP000028700"/>
    </source>
</evidence>
<evidence type="ECO:0000256" key="2">
    <source>
        <dbReference type="ARBA" id="ARBA00022679"/>
    </source>
</evidence>
<evidence type="ECO:0000256" key="1">
    <source>
        <dbReference type="ARBA" id="ARBA00022527"/>
    </source>
</evidence>
<dbReference type="Pfam" id="PF03618">
    <property type="entry name" value="Kinase-PPPase"/>
    <property type="match status" value="1"/>
</dbReference>
<keyword evidence="2 5" id="KW-0808">Transferase</keyword>
<dbReference type="GO" id="GO:0005524">
    <property type="term" value="F:ATP binding"/>
    <property type="evidence" value="ECO:0007669"/>
    <property type="project" value="InterPro"/>
</dbReference>
<dbReference type="GO" id="GO:0004674">
    <property type="term" value="F:protein serine/threonine kinase activity"/>
    <property type="evidence" value="ECO:0007669"/>
    <property type="project" value="UniProtKB-UniRule"/>
</dbReference>
<evidence type="ECO:0000256" key="3">
    <source>
        <dbReference type="ARBA" id="ARBA00022741"/>
    </source>
</evidence>
<keyword evidence="7" id="KW-1185">Reference proteome</keyword>
<comment type="similarity">
    <text evidence="5">Belongs to the pyruvate, phosphate/water dikinase regulatory protein family. PDRP subfamily.</text>
</comment>
<dbReference type="GO" id="GO:0016776">
    <property type="term" value="F:phosphotransferase activity, phosphate group as acceptor"/>
    <property type="evidence" value="ECO:0007669"/>
    <property type="project" value="UniProtKB-UniRule"/>
</dbReference>
<gene>
    <name evidence="6" type="ORF">LOSG293_060500</name>
</gene>
<dbReference type="PANTHER" id="PTHR31756:SF3">
    <property type="entry name" value="PYRUVATE, PHOSPHATE DIKINASE REGULATORY PROTEIN 1, CHLOROPLASTIC"/>
    <property type="match status" value="1"/>
</dbReference>
<keyword evidence="6" id="KW-0670">Pyruvate</keyword>
<dbReference type="EC" id="2.7.4.27" evidence="5"/>
<dbReference type="eggNOG" id="COG1806">
    <property type="taxonomic scope" value="Bacteria"/>
</dbReference>
<sequence length="272" mass="30258">MKNLDVFIVSDSSGETALTIAQTAMAQFPGVHPVYQRFPFIQTESILHSILNLAQKKQAIIFHTLVTQKLSNIVDAFADANDIDHFDCIQPALNAVARRTEEEPMEVPSLNHNLTETYFDRIAAMEFAVTYDDGKDPAGLAKADIVLLGVSRTSKTPLSLFLANRGLKVANLPLAPKTQLPDELWEVDSSKIIGLTNDPGTLRKIRKERMISYGLPAESAYSDTEEIKQELDYALKLYKKLNCLIINVANKSIEETASLIMESLNIDNQDFT</sequence>
<evidence type="ECO:0000313" key="6">
    <source>
        <dbReference type="EMBL" id="GAK47446.1"/>
    </source>
</evidence>
<dbReference type="AlphaFoldDB" id="A0A081BHC8"/>
<dbReference type="Proteomes" id="UP000028700">
    <property type="component" value="Unassembled WGS sequence"/>
</dbReference>
<comment type="catalytic activity">
    <reaction evidence="5">
        <text>N(tele)-phospho-L-histidyl/L-threonyl-[pyruvate, phosphate dikinase] + ADP = N(tele)-phospho-L-histidyl/O-phospho-L-threonyl-[pyruvate, phosphate dikinase] + AMP + H(+)</text>
        <dbReference type="Rhea" id="RHEA:43692"/>
        <dbReference type="Rhea" id="RHEA-COMP:10650"/>
        <dbReference type="Rhea" id="RHEA-COMP:10651"/>
        <dbReference type="ChEBI" id="CHEBI:15378"/>
        <dbReference type="ChEBI" id="CHEBI:30013"/>
        <dbReference type="ChEBI" id="CHEBI:61977"/>
        <dbReference type="ChEBI" id="CHEBI:83586"/>
        <dbReference type="ChEBI" id="CHEBI:456215"/>
        <dbReference type="ChEBI" id="CHEBI:456216"/>
        <dbReference type="EC" id="2.7.11.32"/>
    </reaction>
</comment>
<dbReference type="EC" id="2.7.11.32" evidence="5"/>
<dbReference type="InterPro" id="IPR005177">
    <property type="entry name" value="Kinase-pyrophosphorylase"/>
</dbReference>
<keyword evidence="3 5" id="KW-0547">Nucleotide-binding</keyword>
<dbReference type="GO" id="GO:0043531">
    <property type="term" value="F:ADP binding"/>
    <property type="evidence" value="ECO:0007669"/>
    <property type="project" value="UniProtKB-UniRule"/>
</dbReference>
<dbReference type="PANTHER" id="PTHR31756">
    <property type="entry name" value="PYRUVATE, PHOSPHATE DIKINASE REGULATORY PROTEIN 1, CHLOROPLASTIC"/>
    <property type="match status" value="1"/>
</dbReference>
<dbReference type="RefSeq" id="WP_034526750.1">
    <property type="nucleotide sequence ID" value="NZ_BBJM01000006.1"/>
</dbReference>
<dbReference type="NCBIfam" id="NF003742">
    <property type="entry name" value="PRK05339.1"/>
    <property type="match status" value="1"/>
</dbReference>
<dbReference type="STRING" id="1291743.LOSG293_060500"/>
<keyword evidence="1 5" id="KW-0723">Serine/threonine-protein kinase</keyword>